<dbReference type="Gramene" id="KMS99205">
    <property type="protein sequence ID" value="KMS99205"/>
    <property type="gene ID" value="BVRB_2g047010"/>
</dbReference>
<gene>
    <name evidence="7" type="ORF">BVRB_2g047010</name>
</gene>
<keyword evidence="5" id="KW-0539">Nucleus</keyword>
<evidence type="ECO:0000313" key="8">
    <source>
        <dbReference type="Proteomes" id="UP000035740"/>
    </source>
</evidence>
<keyword evidence="8" id="KW-1185">Reference proteome</keyword>
<protein>
    <recommendedName>
        <fullName evidence="9">BED-type domain-containing protein</fullName>
    </recommendedName>
</protein>
<evidence type="ECO:0000256" key="6">
    <source>
        <dbReference type="SAM" id="MobiDB-lite"/>
    </source>
</evidence>
<keyword evidence="2" id="KW-0479">Metal-binding</keyword>
<dbReference type="PANTHER" id="PTHR46481:SF10">
    <property type="entry name" value="ZINC FINGER BED DOMAIN-CONTAINING PROTEIN 39"/>
    <property type="match status" value="1"/>
</dbReference>
<evidence type="ECO:0000256" key="1">
    <source>
        <dbReference type="ARBA" id="ARBA00004123"/>
    </source>
</evidence>
<comment type="subcellular location">
    <subcellularLocation>
        <location evidence="1">Nucleus</location>
    </subcellularLocation>
</comment>
<dbReference type="Proteomes" id="UP000035740">
    <property type="component" value="Unassembled WGS sequence"/>
</dbReference>
<accession>A0A0J8E7W3</accession>
<organism evidence="7 8">
    <name type="scientific">Beta vulgaris subsp. vulgaris</name>
    <name type="common">Beet</name>
    <dbReference type="NCBI Taxonomy" id="3555"/>
    <lineage>
        <taxon>Eukaryota</taxon>
        <taxon>Viridiplantae</taxon>
        <taxon>Streptophyta</taxon>
        <taxon>Embryophyta</taxon>
        <taxon>Tracheophyta</taxon>
        <taxon>Spermatophyta</taxon>
        <taxon>Magnoliopsida</taxon>
        <taxon>eudicotyledons</taxon>
        <taxon>Gunneridae</taxon>
        <taxon>Pentapetalae</taxon>
        <taxon>Caryophyllales</taxon>
        <taxon>Chenopodiaceae</taxon>
        <taxon>Betoideae</taxon>
        <taxon>Beta</taxon>
    </lineage>
</organism>
<keyword evidence="3" id="KW-0863">Zinc-finger</keyword>
<dbReference type="EMBL" id="KQ090226">
    <property type="protein sequence ID" value="KMS99205.1"/>
    <property type="molecule type" value="Genomic_DNA"/>
</dbReference>
<evidence type="ECO:0008006" key="9">
    <source>
        <dbReference type="Google" id="ProtNLM"/>
    </source>
</evidence>
<dbReference type="InterPro" id="IPR052035">
    <property type="entry name" value="ZnF_BED_domain_contain"/>
</dbReference>
<evidence type="ECO:0000256" key="3">
    <source>
        <dbReference type="ARBA" id="ARBA00022771"/>
    </source>
</evidence>
<dbReference type="PANTHER" id="PTHR46481">
    <property type="entry name" value="ZINC FINGER BED DOMAIN-CONTAINING PROTEIN 4"/>
    <property type="match status" value="1"/>
</dbReference>
<sequence length="253" mass="29126">MHCCVTDNNSTCAPSSTPDCSSTPNVEEFFVPVDDEIQDEEMEQEPHIDSNQELDRDEYGHPFKRARKSEVWKDMEDPIKINGDWKTQCKHYKSHHTVSKSGTTSHIKRHLSNCAQRKLKLKQQSMIKIHFLPSDSSAGKPNSGGVSALHNAKLDMLSMTEGIANWIVMHEKPFSVVEEEGFNMMLKRGIPQWTFVSRHTIKIDAFEVYEVEKKKLKALLKDVDRISFTTNLWHARPQRIEYMVLTGHFVDPD</sequence>
<feature type="region of interest" description="Disordered" evidence="6">
    <location>
        <begin position="5"/>
        <end position="25"/>
    </location>
</feature>
<proteinExistence type="predicted"/>
<dbReference type="AlphaFoldDB" id="A0A0J8E7W3"/>
<evidence type="ECO:0000256" key="5">
    <source>
        <dbReference type="ARBA" id="ARBA00023242"/>
    </source>
</evidence>
<dbReference type="OrthoDB" id="2610923at2759"/>
<keyword evidence="4" id="KW-0862">Zinc</keyword>
<evidence type="ECO:0000313" key="7">
    <source>
        <dbReference type="EMBL" id="KMS99205.1"/>
    </source>
</evidence>
<evidence type="ECO:0000256" key="2">
    <source>
        <dbReference type="ARBA" id="ARBA00022723"/>
    </source>
</evidence>
<dbReference type="GO" id="GO:0008270">
    <property type="term" value="F:zinc ion binding"/>
    <property type="evidence" value="ECO:0007669"/>
    <property type="project" value="UniProtKB-KW"/>
</dbReference>
<reference evidence="7 8" key="1">
    <citation type="journal article" date="2014" name="Nature">
        <title>The genome of the recently domesticated crop plant sugar beet (Beta vulgaris).</title>
        <authorList>
            <person name="Dohm J.C."/>
            <person name="Minoche A.E."/>
            <person name="Holtgrawe D."/>
            <person name="Capella-Gutierrez S."/>
            <person name="Zakrzewski F."/>
            <person name="Tafer H."/>
            <person name="Rupp O."/>
            <person name="Sorensen T.R."/>
            <person name="Stracke R."/>
            <person name="Reinhardt R."/>
            <person name="Goesmann A."/>
            <person name="Kraft T."/>
            <person name="Schulz B."/>
            <person name="Stadler P.F."/>
            <person name="Schmidt T."/>
            <person name="Gabaldon T."/>
            <person name="Lehrach H."/>
            <person name="Weisshaar B."/>
            <person name="Himmelbauer H."/>
        </authorList>
    </citation>
    <scope>NUCLEOTIDE SEQUENCE [LARGE SCALE GENOMIC DNA]</scope>
    <source>
        <tissue evidence="7">Taproot</tissue>
    </source>
</reference>
<evidence type="ECO:0000256" key="4">
    <source>
        <dbReference type="ARBA" id="ARBA00022833"/>
    </source>
</evidence>
<name>A0A0J8E7W3_BETVV</name>
<dbReference type="GO" id="GO:0005634">
    <property type="term" value="C:nucleus"/>
    <property type="evidence" value="ECO:0007669"/>
    <property type="project" value="UniProtKB-SubCell"/>
</dbReference>